<dbReference type="EMBL" id="MU005975">
    <property type="protein sequence ID" value="KAF2861074.1"/>
    <property type="molecule type" value="Genomic_DNA"/>
</dbReference>
<sequence>MASTISPEERLTYTEIIDEILKSANLETISAKAIRKGIQAQVDHDISPQKKDINSLIMERFDLTQRGGADDKDDATAKGETRARKRSASEEGESDTQTTPAPKKAKRVKKSEETDEDMARRLQAELSARSTRGNGTATKKKSTKEKKAKKKSVAKLTANDDDEIEHSDSPSPNKKKGGFHKELGLSEPLQSLLGAPRLSRPETVKRIWAYVKERELQDPTDKRLIRCDDAMRAVFKSDKVHMFTMNKILTNHFYPIED</sequence>
<dbReference type="InterPro" id="IPR019835">
    <property type="entry name" value="SWIB_domain"/>
</dbReference>
<dbReference type="Gene3D" id="1.10.10.60">
    <property type="entry name" value="Homeodomain-like"/>
    <property type="match status" value="1"/>
</dbReference>
<evidence type="ECO:0000313" key="4">
    <source>
        <dbReference type="EMBL" id="KAF2861074.1"/>
    </source>
</evidence>
<dbReference type="InterPro" id="IPR014876">
    <property type="entry name" value="DEK_C"/>
</dbReference>
<dbReference type="Proteomes" id="UP000799421">
    <property type="component" value="Unassembled WGS sequence"/>
</dbReference>
<evidence type="ECO:0000259" key="2">
    <source>
        <dbReference type="PROSITE" id="PS51925"/>
    </source>
</evidence>
<dbReference type="PROSITE" id="PS51925">
    <property type="entry name" value="SWIB_MDM2"/>
    <property type="match status" value="1"/>
</dbReference>
<dbReference type="Gene3D" id="1.10.245.10">
    <property type="entry name" value="SWIB/MDM2 domain"/>
    <property type="match status" value="1"/>
</dbReference>
<evidence type="ECO:0000256" key="1">
    <source>
        <dbReference type="SAM" id="MobiDB-lite"/>
    </source>
</evidence>
<protein>
    <submittedName>
        <fullName evidence="4">SWIB-domain-containing protein</fullName>
    </submittedName>
</protein>
<dbReference type="InterPro" id="IPR036885">
    <property type="entry name" value="SWIB_MDM2_dom_sf"/>
</dbReference>
<dbReference type="SUPFAM" id="SSF47592">
    <property type="entry name" value="SWIB/MDM2 domain"/>
    <property type="match status" value="1"/>
</dbReference>
<dbReference type="AlphaFoldDB" id="A0A6A7C0T9"/>
<dbReference type="CDD" id="cd10567">
    <property type="entry name" value="SWIB-MDM2_like"/>
    <property type="match status" value="1"/>
</dbReference>
<dbReference type="SMART" id="SM00151">
    <property type="entry name" value="SWIB"/>
    <property type="match status" value="1"/>
</dbReference>
<proteinExistence type="predicted"/>
<feature type="compositionally biased region" description="Basic residues" evidence="1">
    <location>
        <begin position="138"/>
        <end position="153"/>
    </location>
</feature>
<dbReference type="PROSITE" id="PS51998">
    <property type="entry name" value="DEK_C"/>
    <property type="match status" value="1"/>
</dbReference>
<feature type="region of interest" description="Disordered" evidence="1">
    <location>
        <begin position="61"/>
        <end position="183"/>
    </location>
</feature>
<organism evidence="4 5">
    <name type="scientific">Piedraia hortae CBS 480.64</name>
    <dbReference type="NCBI Taxonomy" id="1314780"/>
    <lineage>
        <taxon>Eukaryota</taxon>
        <taxon>Fungi</taxon>
        <taxon>Dikarya</taxon>
        <taxon>Ascomycota</taxon>
        <taxon>Pezizomycotina</taxon>
        <taxon>Dothideomycetes</taxon>
        <taxon>Dothideomycetidae</taxon>
        <taxon>Capnodiales</taxon>
        <taxon>Piedraiaceae</taxon>
        <taxon>Piedraia</taxon>
    </lineage>
</organism>
<dbReference type="InterPro" id="IPR003121">
    <property type="entry name" value="SWIB_MDM2_domain"/>
</dbReference>
<dbReference type="Pfam" id="PF08766">
    <property type="entry name" value="DEK_C"/>
    <property type="match status" value="1"/>
</dbReference>
<gene>
    <name evidence="4" type="ORF">K470DRAFT_257221</name>
</gene>
<reference evidence="4" key="1">
    <citation type="journal article" date="2020" name="Stud. Mycol.">
        <title>101 Dothideomycetes genomes: a test case for predicting lifestyles and emergence of pathogens.</title>
        <authorList>
            <person name="Haridas S."/>
            <person name="Albert R."/>
            <person name="Binder M."/>
            <person name="Bloem J."/>
            <person name="Labutti K."/>
            <person name="Salamov A."/>
            <person name="Andreopoulos B."/>
            <person name="Baker S."/>
            <person name="Barry K."/>
            <person name="Bills G."/>
            <person name="Bluhm B."/>
            <person name="Cannon C."/>
            <person name="Castanera R."/>
            <person name="Culley D."/>
            <person name="Daum C."/>
            <person name="Ezra D."/>
            <person name="Gonzalez J."/>
            <person name="Henrissat B."/>
            <person name="Kuo A."/>
            <person name="Liang C."/>
            <person name="Lipzen A."/>
            <person name="Lutzoni F."/>
            <person name="Magnuson J."/>
            <person name="Mondo S."/>
            <person name="Nolan M."/>
            <person name="Ohm R."/>
            <person name="Pangilinan J."/>
            <person name="Park H.-J."/>
            <person name="Ramirez L."/>
            <person name="Alfaro M."/>
            <person name="Sun H."/>
            <person name="Tritt A."/>
            <person name="Yoshinaga Y."/>
            <person name="Zwiers L.-H."/>
            <person name="Turgeon B."/>
            <person name="Goodwin S."/>
            <person name="Spatafora J."/>
            <person name="Crous P."/>
            <person name="Grigoriev I."/>
        </authorList>
    </citation>
    <scope>NUCLEOTIDE SEQUENCE</scope>
    <source>
        <strain evidence="4">CBS 480.64</strain>
    </source>
</reference>
<dbReference type="PANTHER" id="PTHR13844">
    <property type="entry name" value="SWI/SNF-RELATED MATRIX-ASSOCIATED ACTIN-DEPENDENT REGULATOR OF CHROMATIN SUBFAMILY D"/>
    <property type="match status" value="1"/>
</dbReference>
<dbReference type="SUPFAM" id="SSF109715">
    <property type="entry name" value="DEK C-terminal domain"/>
    <property type="match status" value="1"/>
</dbReference>
<feature type="domain" description="DEK-C" evidence="3">
    <location>
        <begin position="7"/>
        <end position="62"/>
    </location>
</feature>
<dbReference type="OrthoDB" id="10251073at2759"/>
<dbReference type="Pfam" id="PF02201">
    <property type="entry name" value="SWIB"/>
    <property type="match status" value="1"/>
</dbReference>
<feature type="compositionally biased region" description="Basic and acidic residues" evidence="1">
    <location>
        <begin position="61"/>
        <end position="82"/>
    </location>
</feature>
<keyword evidence="5" id="KW-1185">Reference proteome</keyword>
<feature type="domain" description="DM2" evidence="2">
    <location>
        <begin position="178"/>
        <end position="255"/>
    </location>
</feature>
<evidence type="ECO:0000259" key="3">
    <source>
        <dbReference type="PROSITE" id="PS51998"/>
    </source>
</evidence>
<name>A0A6A7C0T9_9PEZI</name>
<accession>A0A6A7C0T9</accession>
<evidence type="ECO:0000313" key="5">
    <source>
        <dbReference type="Proteomes" id="UP000799421"/>
    </source>
</evidence>